<keyword evidence="2" id="KW-1185">Reference proteome</keyword>
<name>A0ABM8V3D2_THEXY</name>
<comment type="caution">
    <text evidence="1">The sequence shown here is derived from an EMBL/GenBank/DDBJ whole genome shotgun (WGS) entry which is preliminary data.</text>
</comment>
<reference evidence="1 2" key="1">
    <citation type="submission" date="2021-04" db="EMBL/GenBank/DDBJ databases">
        <authorList>
            <person name="Rakotoarivonina H."/>
        </authorList>
    </citation>
    <scope>NUCLEOTIDE SEQUENCE [LARGE SCALE GENOMIC DNA]</scope>
    <source>
        <strain evidence="1 2">XE</strain>
    </source>
</reference>
<proteinExistence type="predicted"/>
<dbReference type="Gene3D" id="3.60.60.10">
    <property type="entry name" value="Penicillin V Acylase, Chain A"/>
    <property type="match status" value="1"/>
</dbReference>
<dbReference type="Proteomes" id="UP000681526">
    <property type="component" value="Unassembled WGS sequence"/>
</dbReference>
<accession>A0ABM8V3D2</accession>
<evidence type="ECO:0000313" key="2">
    <source>
        <dbReference type="Proteomes" id="UP000681526"/>
    </source>
</evidence>
<protein>
    <submittedName>
        <fullName evidence="1">Uncharacterized protein</fullName>
    </submittedName>
</protein>
<dbReference type="EMBL" id="CAJRAY010000038">
    <property type="protein sequence ID" value="CAG5084877.1"/>
    <property type="molecule type" value="Genomic_DNA"/>
</dbReference>
<organism evidence="1 2">
    <name type="scientific">Thermobacillus xylanilyticus</name>
    <dbReference type="NCBI Taxonomy" id="76633"/>
    <lineage>
        <taxon>Bacteria</taxon>
        <taxon>Bacillati</taxon>
        <taxon>Bacillota</taxon>
        <taxon>Bacilli</taxon>
        <taxon>Bacillales</taxon>
        <taxon>Paenibacillaceae</taxon>
        <taxon>Thermobacillus</taxon>
    </lineage>
</organism>
<dbReference type="RefSeq" id="WP_213484196.1">
    <property type="nucleotide sequence ID" value="NZ_CAJRAY010000038.1"/>
</dbReference>
<gene>
    <name evidence="1" type="primary">txxe 1147</name>
    <name evidence="1" type="ORF">TXXE_08270</name>
</gene>
<sequence>MISICTIGAMRCMKEDGTPAVFGFKTSDSPPVLFWHGKAAGPSRHAILAYGLAPQQGINAGLNDQGLLLISSYFDYADPSEPSALRETADYWQGDLRGRLQAEALAVCTDARGALEVLERGIAEGGPSIGGSHIIADKNGTILVFEHCRGRTAWQDASSAGWAVRSNQAFGLFPGKQRRMSARLRADRGRRYETASAALRLLAGRPLDSRTAVDALKRLTATHERDGTGSGSICAHGILHGRSNAPLPHMTLSAMVWDVTAGEMHYTSGRPCVSGWKRMAFAE</sequence>
<evidence type="ECO:0000313" key="1">
    <source>
        <dbReference type="EMBL" id="CAG5084877.1"/>
    </source>
</evidence>